<dbReference type="InterPro" id="IPR041916">
    <property type="entry name" value="Anti_sigma_zinc_sf"/>
</dbReference>
<dbReference type="EMBL" id="VIKS01000013">
    <property type="protein sequence ID" value="TQV84941.1"/>
    <property type="molecule type" value="Genomic_DNA"/>
</dbReference>
<dbReference type="CDD" id="cd20301">
    <property type="entry name" value="cupin_ChrR"/>
    <property type="match status" value="1"/>
</dbReference>
<organism evidence="2 3">
    <name type="scientific">Aliikangiella coralliicola</name>
    <dbReference type="NCBI Taxonomy" id="2592383"/>
    <lineage>
        <taxon>Bacteria</taxon>
        <taxon>Pseudomonadati</taxon>
        <taxon>Pseudomonadota</taxon>
        <taxon>Gammaproteobacteria</taxon>
        <taxon>Oceanospirillales</taxon>
        <taxon>Pleioneaceae</taxon>
        <taxon>Aliikangiella</taxon>
    </lineage>
</organism>
<dbReference type="InterPro" id="IPR025979">
    <property type="entry name" value="ChrR-like_cupin_dom"/>
</dbReference>
<protein>
    <submittedName>
        <fullName evidence="2">Anti-sigma factor</fullName>
    </submittedName>
</protein>
<dbReference type="InterPro" id="IPR012807">
    <property type="entry name" value="Anti-sigma_ChrR"/>
</dbReference>
<comment type="caution">
    <text evidence="2">The sequence shown here is derived from an EMBL/GenBank/DDBJ whole genome shotgun (WGS) entry which is preliminary data.</text>
</comment>
<dbReference type="InterPro" id="IPR014710">
    <property type="entry name" value="RmlC-like_jellyroll"/>
</dbReference>
<evidence type="ECO:0000313" key="2">
    <source>
        <dbReference type="EMBL" id="TQV84941.1"/>
    </source>
</evidence>
<evidence type="ECO:0000313" key="3">
    <source>
        <dbReference type="Proteomes" id="UP000315439"/>
    </source>
</evidence>
<sequence length="242" mass="27249">MSWESTNETGTKQNDLQYHPDIDLLLKYSNGKLAPALAITIGVHHHECETCRRQVQDIELLAGNSLESLADEEISNTGFDSLLEDIQAIPQTSETEVPMQQTLSSNEYDICAVAESDLPIVVQLAKREFDEIKWEKVSRNISRANIEINDTQFEMELLKFKPKAKIPRHTHRGNEYTLVLQGDFSDKQGQYTQGAFIAQNEHHEHQPIAGENGCICLAVTDAPLKFTGTFGPILNWLTKARD</sequence>
<dbReference type="Proteomes" id="UP000315439">
    <property type="component" value="Unassembled WGS sequence"/>
</dbReference>
<dbReference type="Pfam" id="PF12973">
    <property type="entry name" value="Cupin_7"/>
    <property type="match status" value="1"/>
</dbReference>
<dbReference type="NCBIfam" id="TIGR02451">
    <property type="entry name" value="anti_sig_ChrR"/>
    <property type="match status" value="1"/>
</dbReference>
<dbReference type="InterPro" id="IPR011051">
    <property type="entry name" value="RmlC_Cupin_sf"/>
</dbReference>
<proteinExistence type="predicted"/>
<dbReference type="RefSeq" id="WP_142933525.1">
    <property type="nucleotide sequence ID" value="NZ_ML660169.1"/>
</dbReference>
<evidence type="ECO:0000259" key="1">
    <source>
        <dbReference type="Pfam" id="PF12973"/>
    </source>
</evidence>
<gene>
    <name evidence="2" type="ORF">FLL46_21345</name>
</gene>
<dbReference type="SUPFAM" id="SSF51182">
    <property type="entry name" value="RmlC-like cupins"/>
    <property type="match status" value="1"/>
</dbReference>
<reference evidence="2 3" key="1">
    <citation type="submission" date="2019-07" db="EMBL/GenBank/DDBJ databases">
        <title>Draft genome for Aliikangiella sp. M105.</title>
        <authorList>
            <person name="Wang G."/>
        </authorList>
    </citation>
    <scope>NUCLEOTIDE SEQUENCE [LARGE SCALE GENOMIC DNA]</scope>
    <source>
        <strain evidence="2 3">M105</strain>
    </source>
</reference>
<dbReference type="Gene3D" id="1.10.10.1320">
    <property type="entry name" value="Anti-sigma factor, zinc-finger domain"/>
    <property type="match status" value="1"/>
</dbReference>
<keyword evidence="3" id="KW-1185">Reference proteome</keyword>
<dbReference type="OrthoDB" id="2988517at2"/>
<feature type="domain" description="ChrR-like cupin" evidence="1">
    <location>
        <begin position="128"/>
        <end position="219"/>
    </location>
</feature>
<dbReference type="Gene3D" id="2.60.120.10">
    <property type="entry name" value="Jelly Rolls"/>
    <property type="match status" value="1"/>
</dbReference>
<name>A0A545U640_9GAMM</name>
<accession>A0A545U640</accession>
<dbReference type="AlphaFoldDB" id="A0A545U640"/>